<sequence length="198" mass="20978">MTGSRSSMLIAAVGFTGWLTVAGLAPATEVAGIVTFGGEPLATGRVIFHLDDGEFVGSKVRDGKYSVSRVPAGQWRITIEGESIPPRYSSEDRSGLVAAIREGSNTIDLDLAGQSRPHPSTAGDHPLDIKPVQADSPLMPRFQISAWSHPAATRNTGGFIAPTYGAYILDTRRGKVWLVKEGGKPKPLGSVEQQTPSP</sequence>
<name>A0A518HEM2_9BACT</name>
<dbReference type="OrthoDB" id="291697at2"/>
<accession>A0A518HEM2</accession>
<dbReference type="EMBL" id="CP036427">
    <property type="protein sequence ID" value="QDV39309.1"/>
    <property type="molecule type" value="Genomic_DNA"/>
</dbReference>
<keyword evidence="2" id="KW-1185">Reference proteome</keyword>
<reference evidence="1 2" key="1">
    <citation type="submission" date="2019-02" db="EMBL/GenBank/DDBJ databases">
        <title>Deep-cultivation of Planctomycetes and their phenomic and genomic characterization uncovers novel biology.</title>
        <authorList>
            <person name="Wiegand S."/>
            <person name="Jogler M."/>
            <person name="Boedeker C."/>
            <person name="Pinto D."/>
            <person name="Vollmers J."/>
            <person name="Rivas-Marin E."/>
            <person name="Kohn T."/>
            <person name="Peeters S.H."/>
            <person name="Heuer A."/>
            <person name="Rast P."/>
            <person name="Oberbeckmann S."/>
            <person name="Bunk B."/>
            <person name="Jeske O."/>
            <person name="Meyerdierks A."/>
            <person name="Storesund J.E."/>
            <person name="Kallscheuer N."/>
            <person name="Luecker S."/>
            <person name="Lage O.M."/>
            <person name="Pohl T."/>
            <person name="Merkel B.J."/>
            <person name="Hornburger P."/>
            <person name="Mueller R.-W."/>
            <person name="Bruemmer F."/>
            <person name="Labrenz M."/>
            <person name="Spormann A.M."/>
            <person name="Op den Camp H."/>
            <person name="Overmann J."/>
            <person name="Amann R."/>
            <person name="Jetten M.S.M."/>
            <person name="Mascher T."/>
            <person name="Medema M.H."/>
            <person name="Devos D.P."/>
            <person name="Kaster A.-K."/>
            <person name="Ovreas L."/>
            <person name="Rohde M."/>
            <person name="Galperin M.Y."/>
            <person name="Jogler C."/>
        </authorList>
    </citation>
    <scope>NUCLEOTIDE SEQUENCE [LARGE SCALE GENOMIC DNA]</scope>
    <source>
        <strain evidence="1 2">ElP</strain>
        <plasmid evidence="2">pelp_1</plasmid>
    </source>
</reference>
<dbReference type="AlphaFoldDB" id="A0A518HEM2"/>
<protein>
    <submittedName>
        <fullName evidence="1">Uncharacterized protein</fullName>
    </submittedName>
</protein>
<evidence type="ECO:0000313" key="2">
    <source>
        <dbReference type="Proteomes" id="UP000317835"/>
    </source>
</evidence>
<dbReference type="KEGG" id="tpla:ElP_72730"/>
<geneLocation type="plasmid" evidence="2">
    <name>pelp_1</name>
</geneLocation>
<evidence type="ECO:0000313" key="1">
    <source>
        <dbReference type="EMBL" id="QDV39309.1"/>
    </source>
</evidence>
<proteinExistence type="predicted"/>
<dbReference type="Proteomes" id="UP000317835">
    <property type="component" value="Plasmid pElP_1"/>
</dbReference>
<dbReference type="RefSeq" id="WP_145279552.1">
    <property type="nucleotide sequence ID" value="NZ_CP036427.1"/>
</dbReference>
<gene>
    <name evidence="1" type="ORF">ElP_72730</name>
</gene>
<organism evidence="1 2">
    <name type="scientific">Tautonia plasticadhaerens</name>
    <dbReference type="NCBI Taxonomy" id="2527974"/>
    <lineage>
        <taxon>Bacteria</taxon>
        <taxon>Pseudomonadati</taxon>
        <taxon>Planctomycetota</taxon>
        <taxon>Planctomycetia</taxon>
        <taxon>Isosphaerales</taxon>
        <taxon>Isosphaeraceae</taxon>
        <taxon>Tautonia</taxon>
    </lineage>
</organism>
<keyword evidence="1" id="KW-0614">Plasmid</keyword>